<proteinExistence type="predicted"/>
<dbReference type="AlphaFoldDB" id="A0A448XFN6"/>
<dbReference type="OrthoDB" id="10257471at2759"/>
<dbReference type="Gene3D" id="3.80.10.10">
    <property type="entry name" value="Ribonuclease Inhibitor"/>
    <property type="match status" value="1"/>
</dbReference>
<dbReference type="Pfam" id="PF25372">
    <property type="entry name" value="DUF7885"/>
    <property type="match status" value="1"/>
</dbReference>
<dbReference type="SUPFAM" id="SSF52047">
    <property type="entry name" value="RNI-like"/>
    <property type="match status" value="1"/>
</dbReference>
<evidence type="ECO:0000313" key="2">
    <source>
        <dbReference type="EMBL" id="VEL35525.1"/>
    </source>
</evidence>
<dbReference type="InterPro" id="IPR057207">
    <property type="entry name" value="FBXL15_LRR"/>
</dbReference>
<dbReference type="InterPro" id="IPR032675">
    <property type="entry name" value="LRR_dom_sf"/>
</dbReference>
<comment type="caution">
    <text evidence="2">The sequence shown here is derived from an EMBL/GenBank/DDBJ whole genome shotgun (WGS) entry which is preliminary data.</text>
</comment>
<dbReference type="GO" id="GO:0019005">
    <property type="term" value="C:SCF ubiquitin ligase complex"/>
    <property type="evidence" value="ECO:0007669"/>
    <property type="project" value="TreeGrafter"/>
</dbReference>
<accession>A0A448XFN6</accession>
<dbReference type="PANTHER" id="PTHR13318:SF190">
    <property type="entry name" value="PARTNER OF PAIRED, ISOFORM B"/>
    <property type="match status" value="1"/>
</dbReference>
<gene>
    <name evidence="2" type="ORF">PXEA_LOCUS28965</name>
</gene>
<evidence type="ECO:0000313" key="3">
    <source>
        <dbReference type="Proteomes" id="UP000784294"/>
    </source>
</evidence>
<dbReference type="GO" id="GO:0031146">
    <property type="term" value="P:SCF-dependent proteasomal ubiquitin-dependent protein catabolic process"/>
    <property type="evidence" value="ECO:0007669"/>
    <property type="project" value="TreeGrafter"/>
</dbReference>
<dbReference type="PANTHER" id="PTHR13318">
    <property type="entry name" value="PARTNER OF PAIRED, ISOFORM B-RELATED"/>
    <property type="match status" value="1"/>
</dbReference>
<feature type="domain" description="F-box/LRR-repeat protein 15-like leucin rich repeat" evidence="1">
    <location>
        <begin position="17"/>
        <end position="149"/>
    </location>
</feature>
<reference evidence="2" key="1">
    <citation type="submission" date="2018-11" db="EMBL/GenBank/DDBJ databases">
        <authorList>
            <consortium name="Pathogen Informatics"/>
        </authorList>
    </citation>
    <scope>NUCLEOTIDE SEQUENCE</scope>
</reference>
<name>A0A448XFN6_9PLAT</name>
<sequence>MPPKRLGMYHEHGIKWLLGYCGKNLTHISLIGCAKGAFQSERLVHLIASLCPSVQSVDLSFVHSVCDPGVIRLARETRRLVTVCLNGAQKLTNNAIKQLVHYHSSSLERLELSGCFWLNSEIFGSLGSCHALRSLDFGLCHRLSSRGFLEMLEQRDPHFV</sequence>
<dbReference type="EMBL" id="CAAALY010250038">
    <property type="protein sequence ID" value="VEL35525.1"/>
    <property type="molecule type" value="Genomic_DNA"/>
</dbReference>
<evidence type="ECO:0000259" key="1">
    <source>
        <dbReference type="Pfam" id="PF25372"/>
    </source>
</evidence>
<keyword evidence="3" id="KW-1185">Reference proteome</keyword>
<protein>
    <recommendedName>
        <fullName evidence="1">F-box/LRR-repeat protein 15-like leucin rich repeat domain-containing protein</fullName>
    </recommendedName>
</protein>
<dbReference type="Proteomes" id="UP000784294">
    <property type="component" value="Unassembled WGS sequence"/>
</dbReference>
<organism evidence="2 3">
    <name type="scientific">Protopolystoma xenopodis</name>
    <dbReference type="NCBI Taxonomy" id="117903"/>
    <lineage>
        <taxon>Eukaryota</taxon>
        <taxon>Metazoa</taxon>
        <taxon>Spiralia</taxon>
        <taxon>Lophotrochozoa</taxon>
        <taxon>Platyhelminthes</taxon>
        <taxon>Monogenea</taxon>
        <taxon>Polyopisthocotylea</taxon>
        <taxon>Polystomatidea</taxon>
        <taxon>Polystomatidae</taxon>
        <taxon>Protopolystoma</taxon>
    </lineage>
</organism>